<evidence type="ECO:0000256" key="3">
    <source>
        <dbReference type="ARBA" id="ARBA00023082"/>
    </source>
</evidence>
<proteinExistence type="inferred from homology"/>
<evidence type="ECO:0000256" key="4">
    <source>
        <dbReference type="ARBA" id="ARBA00023163"/>
    </source>
</evidence>
<dbReference type="EMBL" id="JAVLVU010000001">
    <property type="protein sequence ID" value="MDT3405176.1"/>
    <property type="molecule type" value="Genomic_DNA"/>
</dbReference>
<dbReference type="SUPFAM" id="SSF88659">
    <property type="entry name" value="Sigma3 and sigma4 domains of RNA polymerase sigma factors"/>
    <property type="match status" value="1"/>
</dbReference>
<dbReference type="InterPro" id="IPR013325">
    <property type="entry name" value="RNA_pol_sigma_r2"/>
</dbReference>
<name>A0ABU3GZX9_9SPHI</name>
<dbReference type="PANTHER" id="PTHR43133:SF45">
    <property type="entry name" value="RNA POLYMERASE ECF-TYPE SIGMA FACTOR"/>
    <property type="match status" value="1"/>
</dbReference>
<feature type="domain" description="RNA polymerase sigma factor 70 region 4 type 2" evidence="6">
    <location>
        <begin position="103"/>
        <end position="154"/>
    </location>
</feature>
<dbReference type="PANTHER" id="PTHR43133">
    <property type="entry name" value="RNA POLYMERASE ECF-TYPE SIGMA FACTO"/>
    <property type="match status" value="1"/>
</dbReference>
<reference evidence="8" key="1">
    <citation type="submission" date="2023-07" db="EMBL/GenBank/DDBJ databases">
        <title>Functional and genomic diversity of the sorghum phyllosphere microbiome.</title>
        <authorList>
            <person name="Shade A."/>
        </authorList>
    </citation>
    <scope>NUCLEOTIDE SEQUENCE [LARGE SCALE GENOMIC DNA]</scope>
    <source>
        <strain evidence="8">SORGH_AS_0422</strain>
    </source>
</reference>
<evidence type="ECO:0000313" key="7">
    <source>
        <dbReference type="EMBL" id="MDT3405176.1"/>
    </source>
</evidence>
<comment type="caution">
    <text evidence="7">The sequence shown here is derived from an EMBL/GenBank/DDBJ whole genome shotgun (WGS) entry which is preliminary data.</text>
</comment>
<evidence type="ECO:0000313" key="8">
    <source>
        <dbReference type="Proteomes" id="UP001258315"/>
    </source>
</evidence>
<dbReference type="Proteomes" id="UP001258315">
    <property type="component" value="Unassembled WGS sequence"/>
</dbReference>
<dbReference type="SUPFAM" id="SSF88946">
    <property type="entry name" value="Sigma2 domain of RNA polymerase sigma factors"/>
    <property type="match status" value="1"/>
</dbReference>
<keyword evidence="2" id="KW-0805">Transcription regulation</keyword>
<dbReference type="InterPro" id="IPR014284">
    <property type="entry name" value="RNA_pol_sigma-70_dom"/>
</dbReference>
<evidence type="ECO:0000256" key="1">
    <source>
        <dbReference type="ARBA" id="ARBA00010641"/>
    </source>
</evidence>
<dbReference type="InterPro" id="IPR036388">
    <property type="entry name" value="WH-like_DNA-bd_sf"/>
</dbReference>
<accession>A0ABU3GZX9</accession>
<dbReference type="InterPro" id="IPR039425">
    <property type="entry name" value="RNA_pol_sigma-70-like"/>
</dbReference>
<evidence type="ECO:0000256" key="2">
    <source>
        <dbReference type="ARBA" id="ARBA00023015"/>
    </source>
</evidence>
<dbReference type="InterPro" id="IPR007627">
    <property type="entry name" value="RNA_pol_sigma70_r2"/>
</dbReference>
<keyword evidence="3" id="KW-0731">Sigma factor</keyword>
<dbReference type="InterPro" id="IPR013249">
    <property type="entry name" value="RNA_pol_sigma70_r4_t2"/>
</dbReference>
<dbReference type="RefSeq" id="WP_311953391.1">
    <property type="nucleotide sequence ID" value="NZ_JAVLVU010000001.1"/>
</dbReference>
<dbReference type="NCBIfam" id="TIGR02937">
    <property type="entry name" value="sigma70-ECF"/>
    <property type="match status" value="1"/>
</dbReference>
<keyword evidence="8" id="KW-1185">Reference proteome</keyword>
<keyword evidence="4" id="KW-0804">Transcription</keyword>
<comment type="similarity">
    <text evidence="1">Belongs to the sigma-70 factor family. ECF subfamily.</text>
</comment>
<organism evidence="7 8">
    <name type="scientific">Mucilaginibacter terrae</name>
    <dbReference type="NCBI Taxonomy" id="1955052"/>
    <lineage>
        <taxon>Bacteria</taxon>
        <taxon>Pseudomonadati</taxon>
        <taxon>Bacteroidota</taxon>
        <taxon>Sphingobacteriia</taxon>
        <taxon>Sphingobacteriales</taxon>
        <taxon>Sphingobacteriaceae</taxon>
        <taxon>Mucilaginibacter</taxon>
    </lineage>
</organism>
<dbReference type="InterPro" id="IPR013324">
    <property type="entry name" value="RNA_pol_sigma_r3/r4-like"/>
</dbReference>
<dbReference type="Gene3D" id="1.10.10.10">
    <property type="entry name" value="Winged helix-like DNA-binding domain superfamily/Winged helix DNA-binding domain"/>
    <property type="match status" value="1"/>
</dbReference>
<protein>
    <submittedName>
        <fullName evidence="7">RNA polymerase sigma factor (Sigma-70 family)</fullName>
    </submittedName>
</protein>
<sequence>MEKAFVDMLNRHRGIIYKVCNLYCNEPDDKQDLFQEITLQLWKAFPAFRQQAQQSTWMYRVALNTAISNFRKENRRPRLNPLSELDFSIPDDYPPNQKNEQLNELMQAIAKLNAVEKAIIMLYLEEKSYDEIADITGITKNNVGVKLNRIKLKLETLLKP</sequence>
<gene>
    <name evidence="7" type="ORF">QE417_004248</name>
</gene>
<dbReference type="Pfam" id="PF04542">
    <property type="entry name" value="Sigma70_r2"/>
    <property type="match status" value="1"/>
</dbReference>
<dbReference type="Pfam" id="PF08281">
    <property type="entry name" value="Sigma70_r4_2"/>
    <property type="match status" value="1"/>
</dbReference>
<dbReference type="Gene3D" id="1.10.1740.10">
    <property type="match status" value="1"/>
</dbReference>
<feature type="domain" description="RNA polymerase sigma-70 region 2" evidence="5">
    <location>
        <begin position="9"/>
        <end position="76"/>
    </location>
</feature>
<evidence type="ECO:0000259" key="5">
    <source>
        <dbReference type="Pfam" id="PF04542"/>
    </source>
</evidence>
<dbReference type="CDD" id="cd06171">
    <property type="entry name" value="Sigma70_r4"/>
    <property type="match status" value="1"/>
</dbReference>
<evidence type="ECO:0000259" key="6">
    <source>
        <dbReference type="Pfam" id="PF08281"/>
    </source>
</evidence>